<evidence type="ECO:0000313" key="2">
    <source>
        <dbReference type="EMBL" id="CEH12720.1"/>
    </source>
</evidence>
<evidence type="ECO:0000313" key="3">
    <source>
        <dbReference type="Proteomes" id="UP000054845"/>
    </source>
</evidence>
<protein>
    <submittedName>
        <fullName evidence="2">Uncharacterized protein</fullName>
    </submittedName>
</protein>
<sequence>MKQRSKDVRTSAKKGTDKRSTYRLAHLLSSCLLTLCYSLTCAGRPSDLNSDNGYALKLFSVPTLASQELALPRSRADALLKRRTPSLPNIASKGGNTPEETSLNGRARRARLHRRAPLLPLEQASKSGKEVIDKAVVEASEHPPITNDDIGKQLERKHKGPFGRLPDGVGSARTLARQKERAKLGRQGVIASTPSGAPHYPWQGSSLASSSSAPQAFPNTPANNLPAVFRPVKYRWGEGSSSTLYRQKKELIKQGREDEVEKLIGDPRLSKQAATHNQGMSGGQISKARQKMRVQKKTEIEIWTRYPGDPRSAGTRVRQKLLEELSRAGPEHQHLWPVGTPETQAARRTHGRNKLRAEGLSDAQVFERIPKKEGQGRKSAGQKSRGAGKRRDPTVAGPELGVGRGNWTRPTPLSRDAAPPAPPARMITTRRPESIAIPEAGPATPSSVPRRKRPLPFDLNLPPSPASPH</sequence>
<name>A0A0P1BAS3_9BASI</name>
<keyword evidence="3" id="KW-1185">Reference proteome</keyword>
<feature type="region of interest" description="Disordered" evidence="1">
    <location>
        <begin position="328"/>
        <end position="469"/>
    </location>
</feature>
<evidence type="ECO:0000256" key="1">
    <source>
        <dbReference type="SAM" id="MobiDB-lite"/>
    </source>
</evidence>
<dbReference type="EMBL" id="CCYA01000181">
    <property type="protein sequence ID" value="CEH12720.1"/>
    <property type="molecule type" value="Genomic_DNA"/>
</dbReference>
<dbReference type="AlphaFoldDB" id="A0A0P1BAS3"/>
<feature type="region of interest" description="Disordered" evidence="1">
    <location>
        <begin position="86"/>
        <end position="107"/>
    </location>
</feature>
<dbReference type="Proteomes" id="UP000054845">
    <property type="component" value="Unassembled WGS sequence"/>
</dbReference>
<reference evidence="2 3" key="1">
    <citation type="submission" date="2014-09" db="EMBL/GenBank/DDBJ databases">
        <authorList>
            <person name="Magalhaes I.L.F."/>
            <person name="Oliveira U."/>
            <person name="Santos F.R."/>
            <person name="Vidigal T.H.D.A."/>
            <person name="Brescovit A.D."/>
            <person name="Santos A.J."/>
        </authorList>
    </citation>
    <scope>NUCLEOTIDE SEQUENCE [LARGE SCALE GENOMIC DNA]</scope>
</reference>
<accession>A0A0P1BAS3</accession>
<feature type="region of interest" description="Disordered" evidence="1">
    <location>
        <begin position="182"/>
        <end position="224"/>
    </location>
</feature>
<organism evidence="2 3">
    <name type="scientific">Ceraceosorus bombacis</name>
    <dbReference type="NCBI Taxonomy" id="401625"/>
    <lineage>
        <taxon>Eukaryota</taxon>
        <taxon>Fungi</taxon>
        <taxon>Dikarya</taxon>
        <taxon>Basidiomycota</taxon>
        <taxon>Ustilaginomycotina</taxon>
        <taxon>Exobasidiomycetes</taxon>
        <taxon>Ceraceosorales</taxon>
        <taxon>Ceraceosoraceae</taxon>
        <taxon>Ceraceosorus</taxon>
    </lineage>
</organism>
<dbReference type="OrthoDB" id="10320592at2759"/>
<feature type="compositionally biased region" description="Polar residues" evidence="1">
    <location>
        <begin position="86"/>
        <end position="104"/>
    </location>
</feature>
<feature type="region of interest" description="Disordered" evidence="1">
    <location>
        <begin position="267"/>
        <end position="293"/>
    </location>
</feature>
<proteinExistence type="predicted"/>